<dbReference type="Proteomes" id="UP000235965">
    <property type="component" value="Unassembled WGS sequence"/>
</dbReference>
<dbReference type="InterPro" id="IPR057670">
    <property type="entry name" value="SH3_retrovirus"/>
</dbReference>
<evidence type="ECO:0000259" key="2">
    <source>
        <dbReference type="PROSITE" id="PS50994"/>
    </source>
</evidence>
<dbReference type="GO" id="GO:0015074">
    <property type="term" value="P:DNA integration"/>
    <property type="evidence" value="ECO:0007669"/>
    <property type="project" value="InterPro"/>
</dbReference>
<name>A0A2J7PKR8_9NEOP</name>
<dbReference type="InterPro" id="IPR039537">
    <property type="entry name" value="Retrotran_Ty1/copia-like"/>
</dbReference>
<evidence type="ECO:0000256" key="1">
    <source>
        <dbReference type="SAM" id="MobiDB-lite"/>
    </source>
</evidence>
<dbReference type="AlphaFoldDB" id="A0A2J7PKR8"/>
<comment type="caution">
    <text evidence="3">The sequence shown here is derived from an EMBL/GenBank/DDBJ whole genome shotgun (WGS) entry which is preliminary data.</text>
</comment>
<dbReference type="InterPro" id="IPR025724">
    <property type="entry name" value="GAG-pre-integrase_dom"/>
</dbReference>
<dbReference type="PANTHER" id="PTHR42648:SF28">
    <property type="entry name" value="TRANSPOSON-ENCODED PROTEIN WITH RIBONUCLEASE H-LIKE AND RETROVIRUS ZINC FINGER-LIKE DOMAINS"/>
    <property type="match status" value="1"/>
</dbReference>
<dbReference type="InterPro" id="IPR001584">
    <property type="entry name" value="Integrase_cat-core"/>
</dbReference>
<dbReference type="GO" id="GO:0003676">
    <property type="term" value="F:nucleic acid binding"/>
    <property type="evidence" value="ECO:0007669"/>
    <property type="project" value="InterPro"/>
</dbReference>
<feature type="compositionally biased region" description="Acidic residues" evidence="1">
    <location>
        <begin position="316"/>
        <end position="345"/>
    </location>
</feature>
<dbReference type="Pfam" id="PF13976">
    <property type="entry name" value="gag_pre-integrs"/>
    <property type="match status" value="1"/>
</dbReference>
<dbReference type="InParanoid" id="A0A2J7PKR8"/>
<sequence>MMTQQDTNVEWHRKLGHISYVNLRKLQEICQGLPESVSKCKNFDICSVCMQAKQVRLPFDTERSRAGKPLEIIHSDVCGPIDSTAYDNKKYFLTCVDDYMHFCKIYLLENKSEVYTFLKEYVNEAECHFNKRVRRIRCDNGGQYKNNALREWCKNKGIVMEFTTPYSPQLNGTAERMNRTIVEKARALIFDSGLNKRMWGEAVLTSAYLLNRSPTVTVNGTPAENWYGKRPDLAGLKSFGSEMYTKILVPLKKLDSHGKKGIFVGYNTNGYRIWDPNTERTCVSRDVTFTSKPVTTNKQKEMERVTDPEDKPNTPDQEDSEMQQEPEADNNEEEPTDTEEDEENENADHKDNGRKNNGQNEQGYALRPRRNIHAPKLPRLSHREPKGGYAHLYI</sequence>
<reference evidence="3 4" key="1">
    <citation type="submission" date="2017-12" db="EMBL/GenBank/DDBJ databases">
        <title>Hemimetabolous genomes reveal molecular basis of termite eusociality.</title>
        <authorList>
            <person name="Harrison M.C."/>
            <person name="Jongepier E."/>
            <person name="Robertson H.M."/>
            <person name="Arning N."/>
            <person name="Bitard-Feildel T."/>
            <person name="Chao H."/>
            <person name="Childers C.P."/>
            <person name="Dinh H."/>
            <person name="Doddapaneni H."/>
            <person name="Dugan S."/>
            <person name="Gowin J."/>
            <person name="Greiner C."/>
            <person name="Han Y."/>
            <person name="Hu H."/>
            <person name="Hughes D.S.T."/>
            <person name="Huylmans A.-K."/>
            <person name="Kemena C."/>
            <person name="Kremer L.P.M."/>
            <person name="Lee S.L."/>
            <person name="Lopez-Ezquerra A."/>
            <person name="Mallet L."/>
            <person name="Monroy-Kuhn J.M."/>
            <person name="Moser A."/>
            <person name="Murali S.C."/>
            <person name="Muzny D.M."/>
            <person name="Otani S."/>
            <person name="Piulachs M.-D."/>
            <person name="Poelchau M."/>
            <person name="Qu J."/>
            <person name="Schaub F."/>
            <person name="Wada-Katsumata A."/>
            <person name="Worley K.C."/>
            <person name="Xie Q."/>
            <person name="Ylla G."/>
            <person name="Poulsen M."/>
            <person name="Gibbs R.A."/>
            <person name="Schal C."/>
            <person name="Richards S."/>
            <person name="Belles X."/>
            <person name="Korb J."/>
            <person name="Bornberg-Bauer E."/>
        </authorList>
    </citation>
    <scope>NUCLEOTIDE SEQUENCE [LARGE SCALE GENOMIC DNA]</scope>
    <source>
        <tissue evidence="3">Whole body</tissue>
    </source>
</reference>
<dbReference type="InterPro" id="IPR012337">
    <property type="entry name" value="RNaseH-like_sf"/>
</dbReference>
<dbReference type="OrthoDB" id="413361at2759"/>
<dbReference type="PROSITE" id="PS50994">
    <property type="entry name" value="INTEGRASE"/>
    <property type="match status" value="1"/>
</dbReference>
<feature type="compositionally biased region" description="Basic and acidic residues" evidence="1">
    <location>
        <begin position="298"/>
        <end position="313"/>
    </location>
</feature>
<dbReference type="SUPFAM" id="SSF53098">
    <property type="entry name" value="Ribonuclease H-like"/>
    <property type="match status" value="1"/>
</dbReference>
<keyword evidence="4" id="KW-1185">Reference proteome</keyword>
<dbReference type="Pfam" id="PF00665">
    <property type="entry name" value="rve"/>
    <property type="match status" value="1"/>
</dbReference>
<dbReference type="EMBL" id="NEVH01024532">
    <property type="protein sequence ID" value="PNF16926.1"/>
    <property type="molecule type" value="Genomic_DNA"/>
</dbReference>
<evidence type="ECO:0000313" key="4">
    <source>
        <dbReference type="Proteomes" id="UP000235965"/>
    </source>
</evidence>
<feature type="region of interest" description="Disordered" evidence="1">
    <location>
        <begin position="293"/>
        <end position="394"/>
    </location>
</feature>
<organism evidence="3 4">
    <name type="scientific">Cryptotermes secundus</name>
    <dbReference type="NCBI Taxonomy" id="105785"/>
    <lineage>
        <taxon>Eukaryota</taxon>
        <taxon>Metazoa</taxon>
        <taxon>Ecdysozoa</taxon>
        <taxon>Arthropoda</taxon>
        <taxon>Hexapoda</taxon>
        <taxon>Insecta</taxon>
        <taxon>Pterygota</taxon>
        <taxon>Neoptera</taxon>
        <taxon>Polyneoptera</taxon>
        <taxon>Dictyoptera</taxon>
        <taxon>Blattodea</taxon>
        <taxon>Blattoidea</taxon>
        <taxon>Termitoidae</taxon>
        <taxon>Kalotermitidae</taxon>
        <taxon>Cryptotermitinae</taxon>
        <taxon>Cryptotermes</taxon>
    </lineage>
</organism>
<dbReference type="STRING" id="105785.A0A2J7PKR8"/>
<gene>
    <name evidence="3" type="ORF">B7P43_G03693</name>
</gene>
<proteinExistence type="predicted"/>
<protein>
    <recommendedName>
        <fullName evidence="2">Integrase catalytic domain-containing protein</fullName>
    </recommendedName>
</protein>
<dbReference type="InterPro" id="IPR036397">
    <property type="entry name" value="RNaseH_sf"/>
</dbReference>
<feature type="domain" description="Integrase catalytic" evidence="2">
    <location>
        <begin position="65"/>
        <end position="230"/>
    </location>
</feature>
<evidence type="ECO:0000313" key="3">
    <source>
        <dbReference type="EMBL" id="PNF16926.1"/>
    </source>
</evidence>
<dbReference type="Pfam" id="PF25597">
    <property type="entry name" value="SH3_retrovirus"/>
    <property type="match status" value="1"/>
</dbReference>
<accession>A0A2J7PKR8</accession>
<dbReference type="Gene3D" id="3.30.420.10">
    <property type="entry name" value="Ribonuclease H-like superfamily/Ribonuclease H"/>
    <property type="match status" value="1"/>
</dbReference>
<dbReference type="PANTHER" id="PTHR42648">
    <property type="entry name" value="TRANSPOSASE, PUTATIVE-RELATED"/>
    <property type="match status" value="1"/>
</dbReference>